<dbReference type="PANTHER" id="PTHR15394">
    <property type="entry name" value="SERINE HYDROLASE RBBP9"/>
    <property type="match status" value="1"/>
</dbReference>
<proteinExistence type="predicted"/>
<dbReference type="Proteomes" id="UP000178999">
    <property type="component" value="Unassembled WGS sequence"/>
</dbReference>
<dbReference type="PANTHER" id="PTHR15394:SF3">
    <property type="entry name" value="SERINE HYDROLASE RBBP9"/>
    <property type="match status" value="1"/>
</dbReference>
<evidence type="ECO:0008006" key="3">
    <source>
        <dbReference type="Google" id="ProtNLM"/>
    </source>
</evidence>
<dbReference type="GO" id="GO:0016787">
    <property type="term" value="F:hydrolase activity"/>
    <property type="evidence" value="ECO:0007669"/>
    <property type="project" value="InterPro"/>
</dbReference>
<sequence length="457" mass="52893">MKNALILHGTKGHSKENWLDWLKVELEKNNWQVWVPDLPQSDKPNVERYNSFLFSNKKWRFDKDSILVGHSSGAVAIMGLLQSLPDGIKVDTCYLVGAFKDDLGWDSLKSLFDKPFDFKKVKDKAKNFVFIHSDNDPYCPLDHAKYLAKELDGQLIVKKGQKHFSVGTMGKSYEEFPFLLQTISSRQEKNEYQERITEKVEKLKSGKAKMAYAYDLTLPERYKQKDIQNVLEQVERVEILVPEVLKLIKEIKSRFTNIWDQNELTASYILLGRAYSNLQTTIDLAKKGRCVEMIEVTRSAQEGLDLIFLFLDGKSQKYLKRWFEGEIIDPSVTRISFEQAVTQLPVNTSLPAYELKNKVYKIYSLYTHSSYGALFDYIDVFREDFDFQNISGFHYVSKYFDAIVKNLLINIILALKNLYGVLKDKDNFVKTNELLKLAGHADLKPDQIKQILQDNGL</sequence>
<reference evidence="1 2" key="1">
    <citation type="journal article" date="2016" name="Nat. Commun.">
        <title>Thousands of microbial genomes shed light on interconnected biogeochemical processes in an aquifer system.</title>
        <authorList>
            <person name="Anantharaman K."/>
            <person name="Brown C.T."/>
            <person name="Hug L.A."/>
            <person name="Sharon I."/>
            <person name="Castelle C.J."/>
            <person name="Probst A.J."/>
            <person name="Thomas B.C."/>
            <person name="Singh A."/>
            <person name="Wilkins M.J."/>
            <person name="Karaoz U."/>
            <person name="Brodie E.L."/>
            <person name="Williams K.H."/>
            <person name="Hubbard S.S."/>
            <person name="Banfield J.F."/>
        </authorList>
    </citation>
    <scope>NUCLEOTIDE SEQUENCE [LARGE SCALE GENOMIC DNA]</scope>
</reference>
<comment type="caution">
    <text evidence="1">The sequence shown here is derived from an EMBL/GenBank/DDBJ whole genome shotgun (WGS) entry which is preliminary data.</text>
</comment>
<organism evidence="1 2">
    <name type="scientific">Candidatus Woesebacteria bacterium RIFOXYB1_FULL_38_16</name>
    <dbReference type="NCBI Taxonomy" id="1802538"/>
    <lineage>
        <taxon>Bacteria</taxon>
        <taxon>Candidatus Woeseibacteriota</taxon>
    </lineage>
</organism>
<protein>
    <recommendedName>
        <fullName evidence="3">Alpha/beta hydrolase</fullName>
    </recommendedName>
</protein>
<dbReference type="InterPro" id="IPR029058">
    <property type="entry name" value="AB_hydrolase_fold"/>
</dbReference>
<dbReference type="Pfam" id="PF06821">
    <property type="entry name" value="Ser_hydrolase"/>
    <property type="match status" value="1"/>
</dbReference>
<dbReference type="AlphaFoldDB" id="A0A1F8CT45"/>
<name>A0A1F8CT45_9BACT</name>
<dbReference type="Gene3D" id="3.40.50.1820">
    <property type="entry name" value="alpha/beta hydrolase"/>
    <property type="match status" value="1"/>
</dbReference>
<evidence type="ECO:0000313" key="1">
    <source>
        <dbReference type="EMBL" id="OGM79452.1"/>
    </source>
</evidence>
<gene>
    <name evidence="1" type="ORF">A2382_01085</name>
</gene>
<dbReference type="SUPFAM" id="SSF53474">
    <property type="entry name" value="alpha/beta-Hydrolases"/>
    <property type="match status" value="1"/>
</dbReference>
<evidence type="ECO:0000313" key="2">
    <source>
        <dbReference type="Proteomes" id="UP000178999"/>
    </source>
</evidence>
<dbReference type="EMBL" id="MGHY01000015">
    <property type="protein sequence ID" value="OGM79452.1"/>
    <property type="molecule type" value="Genomic_DNA"/>
</dbReference>
<dbReference type="InterPro" id="IPR010662">
    <property type="entry name" value="RBBP9/YdeN"/>
</dbReference>
<accession>A0A1F8CT45</accession>